<evidence type="ECO:0008006" key="3">
    <source>
        <dbReference type="Google" id="ProtNLM"/>
    </source>
</evidence>
<comment type="caution">
    <text evidence="1">The sequence shown here is derived from an EMBL/GenBank/DDBJ whole genome shotgun (WGS) entry which is preliminary data.</text>
</comment>
<sequence>MFAASASRALTCFFGWFAAPGDIEFQSPGALLLSQPRLSHNPGADGARRPCRALRAPRSSIQEEARMSRNKLLFVAVLAASVYTWPGVAAADLASGLSAYRSGDYATALKELKPLVDTGDIGATNTLAVMYAHGRGVPKDPARAVSLYRIAAEAGNVDAQFNLATMYSSGTGVAKSLETAAIWFRKAADGGDATSQRMLGVMHFDGLGVAKDRAIAATWFRKGADGGDTAAQRRLGEMYAYGQGIAKDEGAGAIQLGKAAAGGDAIAQFEYGWMLANGIGVPKDQAASTGWWRKSADQGNAGAQFGMGTLYEYGTGVGKDAKEAAQWYRLAADQGHATAQNNLGTLYERGLGVRQDPLEAARLYELSARQGDGDAQRNLARLYRDGVGVRADAVVGYAWLNLAASADEPNSNALAEREQLAARLSREQIVEGQRLSREWKPGQALGKSRLKPVPVAELAPTSVQMTQASFTGRYPARPEAQPGVTACNTRCENSTCYRTYDSGRQVEYQARQKWNPITNRFDWDAGTC</sequence>
<evidence type="ECO:0000313" key="1">
    <source>
        <dbReference type="EMBL" id="OWR03265.1"/>
    </source>
</evidence>
<dbReference type="AlphaFoldDB" id="A0A254N5G1"/>
<organism evidence="1 2">
    <name type="scientific">Roseateles puraquae</name>
    <dbReference type="NCBI Taxonomy" id="431059"/>
    <lineage>
        <taxon>Bacteria</taxon>
        <taxon>Pseudomonadati</taxon>
        <taxon>Pseudomonadota</taxon>
        <taxon>Betaproteobacteria</taxon>
        <taxon>Burkholderiales</taxon>
        <taxon>Sphaerotilaceae</taxon>
        <taxon>Roseateles</taxon>
    </lineage>
</organism>
<dbReference type="InterPro" id="IPR011990">
    <property type="entry name" value="TPR-like_helical_dom_sf"/>
</dbReference>
<dbReference type="SUPFAM" id="SSF81901">
    <property type="entry name" value="HCP-like"/>
    <property type="match status" value="2"/>
</dbReference>
<dbReference type="EMBL" id="NISI01000006">
    <property type="protein sequence ID" value="OWR03265.1"/>
    <property type="molecule type" value="Genomic_DNA"/>
</dbReference>
<dbReference type="Proteomes" id="UP000197446">
    <property type="component" value="Unassembled WGS sequence"/>
</dbReference>
<dbReference type="PANTHER" id="PTHR11102:SF160">
    <property type="entry name" value="ERAD-ASSOCIATED E3 UBIQUITIN-PROTEIN LIGASE COMPONENT HRD3"/>
    <property type="match status" value="1"/>
</dbReference>
<dbReference type="PANTHER" id="PTHR11102">
    <property type="entry name" value="SEL-1-LIKE PROTEIN"/>
    <property type="match status" value="1"/>
</dbReference>
<dbReference type="SMART" id="SM00671">
    <property type="entry name" value="SEL1"/>
    <property type="match status" value="8"/>
</dbReference>
<dbReference type="InterPro" id="IPR006597">
    <property type="entry name" value="Sel1-like"/>
</dbReference>
<keyword evidence="2" id="KW-1185">Reference proteome</keyword>
<gene>
    <name evidence="1" type="ORF">CDO81_17055</name>
</gene>
<name>A0A254N5G1_9BURK</name>
<protein>
    <recommendedName>
        <fullName evidence="3">Sel1 repeat family protein</fullName>
    </recommendedName>
</protein>
<dbReference type="Gene3D" id="1.25.40.10">
    <property type="entry name" value="Tetratricopeptide repeat domain"/>
    <property type="match status" value="3"/>
</dbReference>
<accession>A0A254N5G1</accession>
<dbReference type="Pfam" id="PF08238">
    <property type="entry name" value="Sel1"/>
    <property type="match status" value="8"/>
</dbReference>
<evidence type="ECO:0000313" key="2">
    <source>
        <dbReference type="Proteomes" id="UP000197446"/>
    </source>
</evidence>
<reference evidence="1 2" key="1">
    <citation type="journal article" date="2007" name="Int. J. Syst. Evol. Microbiol.">
        <title>Description of Pelomonas aquatica sp. nov. and Pelomonas puraquae sp. nov., isolated from industrial and haemodialysis water.</title>
        <authorList>
            <person name="Gomila M."/>
            <person name="Bowien B."/>
            <person name="Falsen E."/>
            <person name="Moore E.R."/>
            <person name="Lalucat J."/>
        </authorList>
    </citation>
    <scope>NUCLEOTIDE SEQUENCE [LARGE SCALE GENOMIC DNA]</scope>
    <source>
        <strain evidence="1 2">CCUG 52769</strain>
    </source>
</reference>
<proteinExistence type="predicted"/>
<dbReference type="InterPro" id="IPR050767">
    <property type="entry name" value="Sel1_AlgK"/>
</dbReference>